<name>A0A2S6N3P1_9HYPH</name>
<dbReference type="RefSeq" id="WP_104508781.1">
    <property type="nucleotide sequence ID" value="NZ_JACIGC010000010.1"/>
</dbReference>
<gene>
    <name evidence="2" type="ORF">CCR94_15595</name>
</gene>
<feature type="compositionally biased region" description="Basic and acidic residues" evidence="1">
    <location>
        <begin position="1"/>
        <end position="29"/>
    </location>
</feature>
<protein>
    <submittedName>
        <fullName evidence="2">Uncharacterized protein</fullName>
    </submittedName>
</protein>
<feature type="region of interest" description="Disordered" evidence="1">
    <location>
        <begin position="1"/>
        <end position="62"/>
    </location>
</feature>
<sequence length="62" mass="7079">MAQSKDPRSSHEKNPVRAESEKTPEHLDEVAEASWESFPASDPPSFTMRRPKDPESKRRGDK</sequence>
<dbReference type="AlphaFoldDB" id="A0A2S6N3P1"/>
<reference evidence="2 3" key="1">
    <citation type="journal article" date="2018" name="Arch. Microbiol.">
        <title>New insights into the metabolic potential of the phototrophic purple bacterium Rhodopila globiformis DSM 161(T) from its draft genome sequence and evidence for a vanadium-dependent nitrogenase.</title>
        <authorList>
            <person name="Imhoff J.F."/>
            <person name="Rahn T."/>
            <person name="Kunzel S."/>
            <person name="Neulinger S.C."/>
        </authorList>
    </citation>
    <scope>NUCLEOTIDE SEQUENCE [LARGE SCALE GENOMIC DNA]</scope>
    <source>
        <strain evidence="2 3">DSM 16996</strain>
    </source>
</reference>
<proteinExistence type="predicted"/>
<evidence type="ECO:0000313" key="2">
    <source>
        <dbReference type="EMBL" id="PPQ29238.1"/>
    </source>
</evidence>
<evidence type="ECO:0000256" key="1">
    <source>
        <dbReference type="SAM" id="MobiDB-lite"/>
    </source>
</evidence>
<organism evidence="2 3">
    <name type="scientific">Rhodoblastus sphagnicola</name>
    <dbReference type="NCBI Taxonomy" id="333368"/>
    <lineage>
        <taxon>Bacteria</taxon>
        <taxon>Pseudomonadati</taxon>
        <taxon>Pseudomonadota</taxon>
        <taxon>Alphaproteobacteria</taxon>
        <taxon>Hyphomicrobiales</taxon>
        <taxon>Rhodoblastaceae</taxon>
        <taxon>Rhodoblastus</taxon>
    </lineage>
</organism>
<evidence type="ECO:0000313" key="3">
    <source>
        <dbReference type="Proteomes" id="UP000239089"/>
    </source>
</evidence>
<accession>A0A2S6N3P1</accession>
<feature type="compositionally biased region" description="Basic and acidic residues" evidence="1">
    <location>
        <begin position="50"/>
        <end position="62"/>
    </location>
</feature>
<dbReference type="EMBL" id="NHSJ01000096">
    <property type="protein sequence ID" value="PPQ29238.1"/>
    <property type="molecule type" value="Genomic_DNA"/>
</dbReference>
<keyword evidence="3" id="KW-1185">Reference proteome</keyword>
<dbReference type="Proteomes" id="UP000239089">
    <property type="component" value="Unassembled WGS sequence"/>
</dbReference>
<comment type="caution">
    <text evidence="2">The sequence shown here is derived from an EMBL/GenBank/DDBJ whole genome shotgun (WGS) entry which is preliminary data.</text>
</comment>